<proteinExistence type="predicted"/>
<feature type="coiled-coil region" evidence="1">
    <location>
        <begin position="16"/>
        <end position="75"/>
    </location>
</feature>
<dbReference type="OrthoDB" id="3629835at2"/>
<dbReference type="STRING" id="287986.DV20_18065"/>
<dbReference type="RefSeq" id="WP_003057455.1">
    <property type="nucleotide sequence ID" value="NZ_JMQI01000035.1"/>
</dbReference>
<keyword evidence="3" id="KW-1185">Reference proteome</keyword>
<dbReference type="InterPro" id="IPR036689">
    <property type="entry name" value="ESAT-6-like_sf"/>
</dbReference>
<sequence>MADVVEINFAALQHSSASLAAKAKALTSQLEQLHQNLQPITATWYASGSSAGDAARQAETRLRQATADIVAIIAQFGGKVGEAHDLQQSLENRNQGLFAG</sequence>
<evidence type="ECO:0000313" key="2">
    <source>
        <dbReference type="EMBL" id="KDN20884.1"/>
    </source>
</evidence>
<evidence type="ECO:0000313" key="3">
    <source>
        <dbReference type="Proteomes" id="UP000027345"/>
    </source>
</evidence>
<accession>A0A066U9T6</accession>
<organism evidence="2 3">
    <name type="scientific">Amycolatopsis rifamycinica</name>
    <dbReference type="NCBI Taxonomy" id="287986"/>
    <lineage>
        <taxon>Bacteria</taxon>
        <taxon>Bacillati</taxon>
        <taxon>Actinomycetota</taxon>
        <taxon>Actinomycetes</taxon>
        <taxon>Pseudonocardiales</taxon>
        <taxon>Pseudonocardiaceae</taxon>
        <taxon>Amycolatopsis</taxon>
    </lineage>
</organism>
<keyword evidence="1" id="KW-0175">Coiled coil</keyword>
<dbReference type="GeneID" id="92870017"/>
<dbReference type="EMBL" id="JMQI01000035">
    <property type="protein sequence ID" value="KDN20884.1"/>
    <property type="molecule type" value="Genomic_DNA"/>
</dbReference>
<protein>
    <recommendedName>
        <fullName evidence="4">ESAT-6-like protein</fullName>
    </recommendedName>
</protein>
<gene>
    <name evidence="2" type="ORF">DV20_18065</name>
</gene>
<evidence type="ECO:0008006" key="4">
    <source>
        <dbReference type="Google" id="ProtNLM"/>
    </source>
</evidence>
<dbReference type="Gene3D" id="1.10.287.1060">
    <property type="entry name" value="ESAT-6-like"/>
    <property type="match status" value="1"/>
</dbReference>
<dbReference type="AlphaFoldDB" id="A0A066U9T6"/>
<dbReference type="Proteomes" id="UP000027345">
    <property type="component" value="Unassembled WGS sequence"/>
</dbReference>
<dbReference type="SUPFAM" id="SSF140453">
    <property type="entry name" value="EsxAB dimer-like"/>
    <property type="match status" value="1"/>
</dbReference>
<reference evidence="2 3" key="1">
    <citation type="submission" date="2014-05" db="EMBL/GenBank/DDBJ databases">
        <title>Draft genome sequence of Amycolatopsis rifamycinica DSM 46095.</title>
        <authorList>
            <person name="Lal R."/>
            <person name="Saxena A."/>
            <person name="Kumari R."/>
            <person name="Mukherjee U."/>
            <person name="Singh P."/>
            <person name="Sangwan N."/>
            <person name="Mahato N.K."/>
        </authorList>
    </citation>
    <scope>NUCLEOTIDE SEQUENCE [LARGE SCALE GENOMIC DNA]</scope>
    <source>
        <strain evidence="2 3">DSM 46095</strain>
    </source>
</reference>
<name>A0A066U9T6_9PSEU</name>
<evidence type="ECO:0000256" key="1">
    <source>
        <dbReference type="SAM" id="Coils"/>
    </source>
</evidence>
<comment type="caution">
    <text evidence="2">The sequence shown here is derived from an EMBL/GenBank/DDBJ whole genome shotgun (WGS) entry which is preliminary data.</text>
</comment>
<dbReference type="eggNOG" id="COG4842">
    <property type="taxonomic scope" value="Bacteria"/>
</dbReference>